<dbReference type="EMBL" id="OU896709">
    <property type="protein sequence ID" value="CAH1160275.1"/>
    <property type="molecule type" value="Genomic_DNA"/>
</dbReference>
<name>A0A9P0DPI8_PHACE</name>
<keyword evidence="2" id="KW-0378">Hydrolase</keyword>
<dbReference type="Gene3D" id="4.10.870.10">
    <property type="entry name" value="Endo-1,4-beta-glucanase f. Domain 3"/>
    <property type="match status" value="1"/>
</dbReference>
<dbReference type="PRINTS" id="PR00844">
    <property type="entry name" value="GLHYDRLASE48"/>
</dbReference>
<dbReference type="Gene3D" id="1.50.10.10">
    <property type="match status" value="1"/>
</dbReference>
<reference evidence="7" key="2">
    <citation type="submission" date="2022-10" db="EMBL/GenBank/DDBJ databases">
        <authorList>
            <consortium name="ENA_rothamsted_submissions"/>
            <consortium name="culmorum"/>
            <person name="King R."/>
        </authorList>
    </citation>
    <scope>NUCLEOTIDE SEQUENCE</scope>
</reference>
<dbReference type="Proteomes" id="UP001153737">
    <property type="component" value="Chromosome 3"/>
</dbReference>
<evidence type="ECO:0000256" key="1">
    <source>
        <dbReference type="ARBA" id="ARBA00022729"/>
    </source>
</evidence>
<evidence type="ECO:0000313" key="8">
    <source>
        <dbReference type="Proteomes" id="UP001153737"/>
    </source>
</evidence>
<organism evidence="7 8">
    <name type="scientific">Phaedon cochleariae</name>
    <name type="common">Mustard beetle</name>
    <dbReference type="NCBI Taxonomy" id="80249"/>
    <lineage>
        <taxon>Eukaryota</taxon>
        <taxon>Metazoa</taxon>
        <taxon>Ecdysozoa</taxon>
        <taxon>Arthropoda</taxon>
        <taxon>Hexapoda</taxon>
        <taxon>Insecta</taxon>
        <taxon>Pterygota</taxon>
        <taxon>Neoptera</taxon>
        <taxon>Endopterygota</taxon>
        <taxon>Coleoptera</taxon>
        <taxon>Polyphaga</taxon>
        <taxon>Cucujiformia</taxon>
        <taxon>Chrysomeloidea</taxon>
        <taxon>Chrysomelidae</taxon>
        <taxon>Chrysomelinae</taxon>
        <taxon>Chrysomelini</taxon>
        <taxon>Phaedon</taxon>
    </lineage>
</organism>
<keyword evidence="5" id="KW-0326">Glycosidase</keyword>
<dbReference type="AlphaFoldDB" id="A0A9P0DPI8"/>
<evidence type="ECO:0000256" key="4">
    <source>
        <dbReference type="ARBA" id="ARBA00023277"/>
    </source>
</evidence>
<dbReference type="SUPFAM" id="SSF48208">
    <property type="entry name" value="Six-hairpin glycosidases"/>
    <property type="match status" value="1"/>
</dbReference>
<evidence type="ECO:0000313" key="7">
    <source>
        <dbReference type="EMBL" id="CAH1160275.1"/>
    </source>
</evidence>
<keyword evidence="3" id="KW-0136">Cellulose degradation</keyword>
<dbReference type="Gene3D" id="2.170.160.10">
    <property type="entry name" value="Endo-1,4-beta-glucanase f. Domain 2"/>
    <property type="match status" value="1"/>
</dbReference>
<gene>
    <name evidence="7" type="ORF">PHAECO_LOCUS7538</name>
</gene>
<keyword evidence="1" id="KW-0732">Signal</keyword>
<dbReference type="InterPro" id="IPR012341">
    <property type="entry name" value="6hp_glycosidase-like_sf"/>
</dbReference>
<evidence type="ECO:0000256" key="5">
    <source>
        <dbReference type="ARBA" id="ARBA00023295"/>
    </source>
</evidence>
<evidence type="ECO:0008006" key="9">
    <source>
        <dbReference type="Google" id="ProtNLM"/>
    </source>
</evidence>
<dbReference type="InterPro" id="IPR000556">
    <property type="entry name" value="Glyco_hydro_48F"/>
</dbReference>
<reference evidence="7" key="1">
    <citation type="submission" date="2022-01" db="EMBL/GenBank/DDBJ databases">
        <authorList>
            <person name="King R."/>
        </authorList>
    </citation>
    <scope>NUCLEOTIDE SEQUENCE</scope>
</reference>
<keyword evidence="6" id="KW-0624">Polysaccharide degradation</keyword>
<sequence>MLYYVVMDDCSINHQIFINEISMFQNCSNIGIECLLITHIRWYLPSTAIQERNIMVCVLINQLFRPGTMKSLAIILALGLFAQSQAASVYVDRFLQQYNKLHDPANGYFSKWGIPYHSVETLMVEAPDHGHQTTSEAYSYWLWLEALHGKVTNNFSSFNDAWANMEQYIIPVHNSQTGNNYNPGKPATYSAELDYPSEYPSPMEFNVPVGSDPIYQELVSTYGSDDVYSMHWLLDVDNVYGFGNLPGSCELGPQADGPSYINTYQRGPQESVWRTIPQTTCDSFKFGGRNGFLDLFVGDNSYTQQWKYSNAPDADARAVQAAFWAYTWANENGKASDVAATVEKAGKLGDYLRYALFDKYFKRIGNCVGPYNCPGGQGKESAHYLISWYFAWGAALYGGWSWRIGDGAAHFGYQNPLAAYALSNVAAMRPKSATGASDWQTSLERQLEFYQYLQSAEGAFAGGATNTWNGRYDTPPSNLTANTFHGMFYDWEPVYHDPASNRWYGMQPWSVDRLAQYYYVSGDATAKALLDKWVKWIVSEIQFVDGTYKVPEWLEWTGIPPEVHVTVTRRSSDVGTASATARTLSYYAAKSGDNDVKEVAKKLLDLIWANYQTDKGVSVEEVVETYSRFNEEVYVPYNWEGHYPNGDVIQHGATFISLRSFYKNDPDWPKVEAHLAGGEAPKFTYHRFWAQSDVALAQGTYGVLFNE</sequence>
<evidence type="ECO:0000256" key="6">
    <source>
        <dbReference type="ARBA" id="ARBA00023326"/>
    </source>
</evidence>
<evidence type="ECO:0000256" key="3">
    <source>
        <dbReference type="ARBA" id="ARBA00023001"/>
    </source>
</evidence>
<keyword evidence="4" id="KW-0119">Carbohydrate metabolism</keyword>
<evidence type="ECO:0000256" key="2">
    <source>
        <dbReference type="ARBA" id="ARBA00022801"/>
    </source>
</evidence>
<accession>A0A9P0DPI8</accession>
<dbReference type="GO" id="GO:0030245">
    <property type="term" value="P:cellulose catabolic process"/>
    <property type="evidence" value="ECO:0007669"/>
    <property type="project" value="UniProtKB-KW"/>
</dbReference>
<dbReference type="InterPro" id="IPR027390">
    <property type="entry name" value="Endoglucanase_F_dom3"/>
</dbReference>
<proteinExistence type="predicted"/>
<dbReference type="GO" id="GO:0008810">
    <property type="term" value="F:cellulase activity"/>
    <property type="evidence" value="ECO:0007669"/>
    <property type="project" value="InterPro"/>
</dbReference>
<dbReference type="InterPro" id="IPR008928">
    <property type="entry name" value="6-hairpin_glycosidase_sf"/>
</dbReference>
<dbReference type="InterPro" id="IPR023309">
    <property type="entry name" value="Endo-1-4-beta-glucanase_dom2"/>
</dbReference>
<dbReference type="Pfam" id="PF02011">
    <property type="entry name" value="Glyco_hydro_48"/>
    <property type="match status" value="1"/>
</dbReference>
<keyword evidence="8" id="KW-1185">Reference proteome</keyword>
<protein>
    <recommendedName>
        <fullName evidence="9">Glycoside hydrolase family protein 48</fullName>
    </recommendedName>
</protein>